<evidence type="ECO:0000256" key="4">
    <source>
        <dbReference type="ARBA" id="ARBA00023002"/>
    </source>
</evidence>
<dbReference type="PANTHER" id="PTHR19370:SF185">
    <property type="entry name" value="NADH-CYTOCHROME B5 REDUCTASE"/>
    <property type="match status" value="1"/>
</dbReference>
<evidence type="ECO:0000256" key="1">
    <source>
        <dbReference type="ARBA" id="ARBA00001974"/>
    </source>
</evidence>
<organism evidence="6 7">
    <name type="scientific">Aureococcus anophagefferens</name>
    <name type="common">Harmful bloom alga</name>
    <dbReference type="NCBI Taxonomy" id="44056"/>
    <lineage>
        <taxon>Eukaryota</taxon>
        <taxon>Sar</taxon>
        <taxon>Stramenopiles</taxon>
        <taxon>Ochrophyta</taxon>
        <taxon>Pelagophyceae</taxon>
        <taxon>Pelagomonadales</taxon>
        <taxon>Pelagomonadaceae</taxon>
        <taxon>Aureococcus</taxon>
    </lineage>
</organism>
<reference evidence="6 7" key="1">
    <citation type="submission" date="2024-03" db="EMBL/GenBank/DDBJ databases">
        <title>Aureococcus anophagefferens CCMP1851 and Kratosvirus quantuckense: Draft genome of a second virus-susceptible host strain in the model system.</title>
        <authorList>
            <person name="Chase E."/>
            <person name="Truchon A.R."/>
            <person name="Schepens W."/>
            <person name="Wilhelm S.W."/>
        </authorList>
    </citation>
    <scope>NUCLEOTIDE SEQUENCE [LARGE SCALE GENOMIC DNA]</scope>
    <source>
        <strain evidence="6 7">CCMP1851</strain>
    </source>
</reference>
<comment type="caution">
    <text evidence="6">The sequence shown here is derived from an EMBL/GenBank/DDBJ whole genome shotgun (WGS) entry which is preliminary data.</text>
</comment>
<keyword evidence="4" id="KW-0560">Oxidoreductase</keyword>
<evidence type="ECO:0000313" key="7">
    <source>
        <dbReference type="Proteomes" id="UP001363151"/>
    </source>
</evidence>
<gene>
    <name evidence="6" type="ORF">SO694_00058254</name>
</gene>
<evidence type="ECO:0000256" key="2">
    <source>
        <dbReference type="ARBA" id="ARBA00022630"/>
    </source>
</evidence>
<evidence type="ECO:0000256" key="5">
    <source>
        <dbReference type="SAM" id="MobiDB-lite"/>
    </source>
</evidence>
<evidence type="ECO:0000256" key="3">
    <source>
        <dbReference type="ARBA" id="ARBA00022827"/>
    </source>
</evidence>
<evidence type="ECO:0008006" key="8">
    <source>
        <dbReference type="Google" id="ProtNLM"/>
    </source>
</evidence>
<evidence type="ECO:0000313" key="6">
    <source>
        <dbReference type="EMBL" id="KAK7241515.1"/>
    </source>
</evidence>
<feature type="region of interest" description="Disordered" evidence="5">
    <location>
        <begin position="42"/>
        <end position="84"/>
    </location>
</feature>
<dbReference type="Proteomes" id="UP001363151">
    <property type="component" value="Unassembled WGS sequence"/>
</dbReference>
<protein>
    <recommendedName>
        <fullName evidence="8">FAD-binding FR-type domain-containing protein</fullName>
    </recommendedName>
</protein>
<proteinExistence type="predicted"/>
<dbReference type="Gene3D" id="3.40.50.80">
    <property type="entry name" value="Nucleotide-binding domain of ferredoxin-NADP reductase (FNR) module"/>
    <property type="match status" value="1"/>
</dbReference>
<feature type="compositionally biased region" description="Basic residues" evidence="5">
    <location>
        <begin position="1"/>
        <end position="18"/>
    </location>
</feature>
<accession>A0ABR1FZ14</accession>
<keyword evidence="7" id="KW-1185">Reference proteome</keyword>
<dbReference type="PANTHER" id="PTHR19370">
    <property type="entry name" value="NADH-CYTOCHROME B5 REDUCTASE"/>
    <property type="match status" value="1"/>
</dbReference>
<name>A0ABR1FZ14_AURAN</name>
<dbReference type="SUPFAM" id="SSF52343">
    <property type="entry name" value="Ferredoxin reductase-like, C-terminal NADP-linked domain"/>
    <property type="match status" value="1"/>
</dbReference>
<dbReference type="InterPro" id="IPR039261">
    <property type="entry name" value="FNR_nucleotide-bd"/>
</dbReference>
<sequence>MPSSRRRSSPARGRARTNARRDETCPVWPCAWTCRCCAWASRPGTSSGRRPSSSAAPRPARRPSSSATRPCRSSAPALGSGGRAAGGLRPEWLKLRAGQVRATADALKLAWSDLFEDESLVVLEDTWAPCVLEATEDFGDDGAGGAAYTAYRFALKQGGKAVLPLELGQEVTFVGLDGRNRPVRASFPLASNRRDAGAVEVVVAAPGRRRAREAVGGLTAEQRAVVDAFDGLGIGGEAAVRPGRRAFTYEGSYLPITSLQCFAEELGALPVIQLLKESLPRGRSTIAKAQVFWINEGEDDFGLYEGLETLFYKFPKKMELACVVDDKLHSPDTTKNAPGDAVFRRNDDLAGAVAPWQPGMLAVVAGPDAFQDQVVAHLTGAKGYPPECIVYF</sequence>
<keyword evidence="2" id="KW-0285">Flavoprotein</keyword>
<feature type="compositionally biased region" description="Low complexity" evidence="5">
    <location>
        <begin position="42"/>
        <end position="78"/>
    </location>
</feature>
<keyword evidence="3" id="KW-0274">FAD</keyword>
<comment type="cofactor">
    <cofactor evidence="1">
        <name>FAD</name>
        <dbReference type="ChEBI" id="CHEBI:57692"/>
    </cofactor>
</comment>
<dbReference type="EMBL" id="JBBJCI010000201">
    <property type="protein sequence ID" value="KAK7241515.1"/>
    <property type="molecule type" value="Genomic_DNA"/>
</dbReference>
<feature type="region of interest" description="Disordered" evidence="5">
    <location>
        <begin position="1"/>
        <end position="20"/>
    </location>
</feature>
<dbReference type="InterPro" id="IPR001834">
    <property type="entry name" value="CBR-like"/>
</dbReference>